<evidence type="ECO:0000313" key="2">
    <source>
        <dbReference type="EMBL" id="MBB5618752.1"/>
    </source>
</evidence>
<dbReference type="PROSITE" id="PS51273">
    <property type="entry name" value="GATASE_TYPE_1"/>
    <property type="match status" value="1"/>
</dbReference>
<dbReference type="InterPro" id="IPR044992">
    <property type="entry name" value="ChyE-like"/>
</dbReference>
<dbReference type="GO" id="GO:0003922">
    <property type="term" value="F:GMP synthase (glutamine-hydrolyzing) activity"/>
    <property type="evidence" value="ECO:0007669"/>
    <property type="project" value="UniProtKB-EC"/>
</dbReference>
<gene>
    <name evidence="2" type="ORF">BJ959_002248</name>
</gene>
<feature type="domain" description="Glutamine amidotransferase" evidence="1">
    <location>
        <begin position="24"/>
        <end position="197"/>
    </location>
</feature>
<keyword evidence="3" id="KW-1185">Reference proteome</keyword>
<dbReference type="OrthoDB" id="5196541at2"/>
<proteinExistence type="predicted"/>
<dbReference type="Pfam" id="PF00117">
    <property type="entry name" value="GATase"/>
    <property type="match status" value="1"/>
</dbReference>
<dbReference type="Proteomes" id="UP000552883">
    <property type="component" value="Unassembled WGS sequence"/>
</dbReference>
<dbReference type="SUPFAM" id="SSF52317">
    <property type="entry name" value="Class I glutamine amidotransferase-like"/>
    <property type="match status" value="1"/>
</dbReference>
<dbReference type="PANTHER" id="PTHR42695">
    <property type="entry name" value="GLUTAMINE AMIDOTRANSFERASE YLR126C-RELATED"/>
    <property type="match status" value="1"/>
</dbReference>
<keyword evidence="2" id="KW-0436">Ligase</keyword>
<dbReference type="InterPro" id="IPR017926">
    <property type="entry name" value="GATASE"/>
</dbReference>
<accession>A0A840XJV6</accession>
<dbReference type="InterPro" id="IPR029062">
    <property type="entry name" value="Class_I_gatase-like"/>
</dbReference>
<reference evidence="2 3" key="1">
    <citation type="submission" date="2020-08" db="EMBL/GenBank/DDBJ databases">
        <title>Sequencing the genomes of 1000 actinobacteria strains.</title>
        <authorList>
            <person name="Klenk H.-P."/>
        </authorList>
    </citation>
    <scope>NUCLEOTIDE SEQUENCE [LARGE SCALE GENOMIC DNA]</scope>
    <source>
        <strain evidence="2 3">DSM 23889</strain>
    </source>
</reference>
<sequence length="259" mass="28182">MTARTQPPRVLVVLHDVDDNLNELAEPFAEAGIRIVMWDVQRDPEGAPAVDALEQFSGIVSLGAYAGVHEEAQHPWMTHEKRLMQRALELRLPTLGLCFGSQLLAAAGGAAFKPSPKSEYGWTTVTLTPEAAADPVIAPLARTADDGTVEVFHYHDDSHELPEGAVLLGETDGIIEAYRLGPAAWGLQFHLEVGLATQLAWIAGGRRAYERAGVDPDEQAERSHENYRRYREQAHAVGAAFANEVLAYSARAAVREGRG</sequence>
<evidence type="ECO:0000313" key="3">
    <source>
        <dbReference type="Proteomes" id="UP000552883"/>
    </source>
</evidence>
<dbReference type="GO" id="GO:0005829">
    <property type="term" value="C:cytosol"/>
    <property type="evidence" value="ECO:0007669"/>
    <property type="project" value="TreeGrafter"/>
</dbReference>
<dbReference type="Gene3D" id="3.40.50.880">
    <property type="match status" value="1"/>
</dbReference>
<dbReference type="EMBL" id="JACHBS010000001">
    <property type="protein sequence ID" value="MBB5618752.1"/>
    <property type="molecule type" value="Genomic_DNA"/>
</dbReference>
<name>A0A840XJV6_9MICO</name>
<dbReference type="AlphaFoldDB" id="A0A840XJV6"/>
<comment type="caution">
    <text evidence="2">The sequence shown here is derived from an EMBL/GenBank/DDBJ whole genome shotgun (WGS) entry which is preliminary data.</text>
</comment>
<evidence type="ECO:0000259" key="1">
    <source>
        <dbReference type="Pfam" id="PF00117"/>
    </source>
</evidence>
<dbReference type="PANTHER" id="PTHR42695:SF5">
    <property type="entry name" value="GLUTAMINE AMIDOTRANSFERASE YLR126C-RELATED"/>
    <property type="match status" value="1"/>
</dbReference>
<organism evidence="2 3">
    <name type="scientific">Microcella frigidaquae</name>
    <dbReference type="NCBI Taxonomy" id="424758"/>
    <lineage>
        <taxon>Bacteria</taxon>
        <taxon>Bacillati</taxon>
        <taxon>Actinomycetota</taxon>
        <taxon>Actinomycetes</taxon>
        <taxon>Micrococcales</taxon>
        <taxon>Microbacteriaceae</taxon>
        <taxon>Microcella</taxon>
    </lineage>
</organism>
<dbReference type="CDD" id="cd01741">
    <property type="entry name" value="GATase1_1"/>
    <property type="match status" value="1"/>
</dbReference>
<protein>
    <submittedName>
        <fullName evidence="2">GMP synthase (Glutamine-hydrolyzing)</fullName>
        <ecNumber evidence="2">6.3.5.2</ecNumber>
    </submittedName>
</protein>
<dbReference type="RefSeq" id="WP_153981938.1">
    <property type="nucleotide sequence ID" value="NZ_BAAANZ010000003.1"/>
</dbReference>
<dbReference type="EC" id="6.3.5.2" evidence="2"/>